<evidence type="ECO:0000313" key="2">
    <source>
        <dbReference type="Proteomes" id="UP001218218"/>
    </source>
</evidence>
<sequence>MYHLSCTGDLSSVLQRPLRSAERRPHVYKPYILYPTVPEKATSKNAERLLTQLAIRKLFAAPGRSPTILETIGRKVGFGDKVERRTCSAALEVPYLEVICFGLAIQNGAHGAAQCQLPAVLRSSNFDEHRESSAASLYYIALGSWPPKGFEPNFDLTQGLFPGTYIIHWASQKWSSGDILQKPSAAGSILSSKSGCVKWVVFYLYSHQEGGGSVQGAQYR</sequence>
<dbReference type="AlphaFoldDB" id="A0AAD7E8D5"/>
<evidence type="ECO:0000313" key="1">
    <source>
        <dbReference type="EMBL" id="KAJ7302636.1"/>
    </source>
</evidence>
<dbReference type="EMBL" id="JARIHO010000113">
    <property type="protein sequence ID" value="KAJ7302636.1"/>
    <property type="molecule type" value="Genomic_DNA"/>
</dbReference>
<dbReference type="Proteomes" id="UP001218218">
    <property type="component" value="Unassembled WGS sequence"/>
</dbReference>
<proteinExistence type="predicted"/>
<name>A0AAD7E8D5_9AGAR</name>
<keyword evidence="2" id="KW-1185">Reference proteome</keyword>
<reference evidence="1" key="1">
    <citation type="submission" date="2023-03" db="EMBL/GenBank/DDBJ databases">
        <title>Massive genome expansion in bonnet fungi (Mycena s.s.) driven by repeated elements and novel gene families across ecological guilds.</title>
        <authorList>
            <consortium name="Lawrence Berkeley National Laboratory"/>
            <person name="Harder C.B."/>
            <person name="Miyauchi S."/>
            <person name="Viragh M."/>
            <person name="Kuo A."/>
            <person name="Thoen E."/>
            <person name="Andreopoulos B."/>
            <person name="Lu D."/>
            <person name="Skrede I."/>
            <person name="Drula E."/>
            <person name="Henrissat B."/>
            <person name="Morin E."/>
            <person name="Kohler A."/>
            <person name="Barry K."/>
            <person name="LaButti K."/>
            <person name="Morin E."/>
            <person name="Salamov A."/>
            <person name="Lipzen A."/>
            <person name="Mereny Z."/>
            <person name="Hegedus B."/>
            <person name="Baldrian P."/>
            <person name="Stursova M."/>
            <person name="Weitz H."/>
            <person name="Taylor A."/>
            <person name="Grigoriev I.V."/>
            <person name="Nagy L.G."/>
            <person name="Martin F."/>
            <person name="Kauserud H."/>
        </authorList>
    </citation>
    <scope>NUCLEOTIDE SEQUENCE</scope>
    <source>
        <strain evidence="1">CBHHK002</strain>
    </source>
</reference>
<accession>A0AAD7E8D5</accession>
<comment type="caution">
    <text evidence="1">The sequence shown here is derived from an EMBL/GenBank/DDBJ whole genome shotgun (WGS) entry which is preliminary data.</text>
</comment>
<gene>
    <name evidence="1" type="ORF">DFH08DRAFT_826381</name>
</gene>
<organism evidence="1 2">
    <name type="scientific">Mycena albidolilacea</name>
    <dbReference type="NCBI Taxonomy" id="1033008"/>
    <lineage>
        <taxon>Eukaryota</taxon>
        <taxon>Fungi</taxon>
        <taxon>Dikarya</taxon>
        <taxon>Basidiomycota</taxon>
        <taxon>Agaricomycotina</taxon>
        <taxon>Agaricomycetes</taxon>
        <taxon>Agaricomycetidae</taxon>
        <taxon>Agaricales</taxon>
        <taxon>Marasmiineae</taxon>
        <taxon>Mycenaceae</taxon>
        <taxon>Mycena</taxon>
    </lineage>
</organism>
<protein>
    <submittedName>
        <fullName evidence="1">Uncharacterized protein</fullName>
    </submittedName>
</protein>